<accession>A0A158AP21</accession>
<name>A0A158AP21_9BURK</name>
<organism evidence="1 2">
    <name type="scientific">Caballeronia fortuita</name>
    <dbReference type="NCBI Taxonomy" id="1777138"/>
    <lineage>
        <taxon>Bacteria</taxon>
        <taxon>Pseudomonadati</taxon>
        <taxon>Pseudomonadota</taxon>
        <taxon>Betaproteobacteria</taxon>
        <taxon>Burkholderiales</taxon>
        <taxon>Burkholderiaceae</taxon>
        <taxon>Caballeronia</taxon>
    </lineage>
</organism>
<proteinExistence type="predicted"/>
<sequence>MLFDMIKDVSRAMRTLAATRSLLNVPARGTLRSSKRRRWRWNGLGKTSRGRAVAELRRVINLTSAPCAALKSHRFFDWTFQDCFGHRASGRGQGFALYFLSSHFRPARPQTSFGVDVALLDYKRSSLINAFPACRSSCRVCVASRCRPPSVPTMGNGLRCMSTFVAKPDCPNSDTGRGSPVPRISRNRSERVDLAWFPRASRFTPHSRMTPLGSQGCTPNSRLNKPIARLRTVMQSRCRALNL</sequence>
<evidence type="ECO:0000313" key="1">
    <source>
        <dbReference type="EMBL" id="SAK59256.1"/>
    </source>
</evidence>
<evidence type="ECO:0000313" key="2">
    <source>
        <dbReference type="Proteomes" id="UP000054903"/>
    </source>
</evidence>
<dbReference type="AlphaFoldDB" id="A0A158AP21"/>
<protein>
    <submittedName>
        <fullName evidence="1">Uncharacterized protein</fullName>
    </submittedName>
</protein>
<dbReference type="EMBL" id="FCNX02000004">
    <property type="protein sequence ID" value="SAK59256.1"/>
    <property type="molecule type" value="Genomic_DNA"/>
</dbReference>
<dbReference type="Proteomes" id="UP000054903">
    <property type="component" value="Unassembled WGS sequence"/>
</dbReference>
<keyword evidence="2" id="KW-1185">Reference proteome</keyword>
<comment type="caution">
    <text evidence="1">The sequence shown here is derived from an EMBL/GenBank/DDBJ whole genome shotgun (WGS) entry which is preliminary data.</text>
</comment>
<gene>
    <name evidence="1" type="ORF">AWB77_01953</name>
</gene>
<reference evidence="1" key="1">
    <citation type="submission" date="2016-01" db="EMBL/GenBank/DDBJ databases">
        <authorList>
            <person name="Peeters C."/>
        </authorList>
    </citation>
    <scope>NUCLEOTIDE SEQUENCE</scope>
    <source>
        <strain evidence="1">LMG 29320</strain>
    </source>
</reference>